<evidence type="ECO:0000259" key="6">
    <source>
        <dbReference type="PROSITE" id="PS50928"/>
    </source>
</evidence>
<evidence type="ECO:0000256" key="1">
    <source>
        <dbReference type="ARBA" id="ARBA00004141"/>
    </source>
</evidence>
<dbReference type="CDD" id="cd06261">
    <property type="entry name" value="TM_PBP2"/>
    <property type="match status" value="1"/>
</dbReference>
<dbReference type="GO" id="GO:0005886">
    <property type="term" value="C:plasma membrane"/>
    <property type="evidence" value="ECO:0007669"/>
    <property type="project" value="UniProtKB-SubCell"/>
</dbReference>
<keyword evidence="4 5" id="KW-0472">Membrane</keyword>
<keyword evidence="8" id="KW-1185">Reference proteome</keyword>
<feature type="transmembrane region" description="Helical" evidence="5">
    <location>
        <begin position="286"/>
        <end position="307"/>
    </location>
</feature>
<organism evidence="7 8">
    <name type="scientific">Halarchaeum grantii</name>
    <dbReference type="NCBI Taxonomy" id="1193105"/>
    <lineage>
        <taxon>Archaea</taxon>
        <taxon>Methanobacteriati</taxon>
        <taxon>Methanobacteriota</taxon>
        <taxon>Stenosarchaea group</taxon>
        <taxon>Halobacteria</taxon>
        <taxon>Halobacteriales</taxon>
        <taxon>Halobacteriaceae</taxon>
    </lineage>
</organism>
<dbReference type="InterPro" id="IPR052730">
    <property type="entry name" value="Sugar_ABC_transporter"/>
</dbReference>
<evidence type="ECO:0000313" key="7">
    <source>
        <dbReference type="EMBL" id="GGL44790.1"/>
    </source>
</evidence>
<dbReference type="InterPro" id="IPR035906">
    <property type="entry name" value="MetI-like_sf"/>
</dbReference>
<comment type="similarity">
    <text evidence="5">Belongs to the binding-protein-dependent transport system permease family.</text>
</comment>
<dbReference type="Pfam" id="PF00528">
    <property type="entry name" value="BPD_transp_1"/>
    <property type="match status" value="1"/>
</dbReference>
<dbReference type="PROSITE" id="PS50928">
    <property type="entry name" value="ABC_TM1"/>
    <property type="match status" value="1"/>
</dbReference>
<dbReference type="Proteomes" id="UP000628840">
    <property type="component" value="Unassembled WGS sequence"/>
</dbReference>
<proteinExistence type="inferred from homology"/>
<accession>A0A830FE74</accession>
<reference evidence="7 8" key="1">
    <citation type="journal article" date="2019" name="Int. J. Syst. Evol. Microbiol.">
        <title>The Global Catalogue of Microorganisms (GCM) 10K type strain sequencing project: providing services to taxonomists for standard genome sequencing and annotation.</title>
        <authorList>
            <consortium name="The Broad Institute Genomics Platform"/>
            <consortium name="The Broad Institute Genome Sequencing Center for Infectious Disease"/>
            <person name="Wu L."/>
            <person name="Ma J."/>
        </authorList>
    </citation>
    <scope>NUCLEOTIDE SEQUENCE [LARGE SCALE GENOMIC DNA]</scope>
    <source>
        <strain evidence="7 8">JCM 19585</strain>
    </source>
</reference>
<keyword evidence="3 5" id="KW-1133">Transmembrane helix</keyword>
<feature type="transmembrane region" description="Helical" evidence="5">
    <location>
        <begin position="89"/>
        <end position="113"/>
    </location>
</feature>
<dbReference type="RefSeq" id="WP_188884503.1">
    <property type="nucleotide sequence ID" value="NZ_BMPF01000008.1"/>
</dbReference>
<feature type="domain" description="ABC transmembrane type-1" evidence="6">
    <location>
        <begin position="89"/>
        <end position="302"/>
    </location>
</feature>
<dbReference type="GO" id="GO:0055085">
    <property type="term" value="P:transmembrane transport"/>
    <property type="evidence" value="ECO:0007669"/>
    <property type="project" value="InterPro"/>
</dbReference>
<dbReference type="PANTHER" id="PTHR43759:SF1">
    <property type="entry name" value="GLUCOSE IMPORT SYSTEM PERMEASE PROTEIN GLCT"/>
    <property type="match status" value="1"/>
</dbReference>
<keyword evidence="5" id="KW-0813">Transport</keyword>
<dbReference type="Gene3D" id="1.10.3720.10">
    <property type="entry name" value="MetI-like"/>
    <property type="match status" value="1"/>
</dbReference>
<dbReference type="EMBL" id="BMPF01000008">
    <property type="protein sequence ID" value="GGL44790.1"/>
    <property type="molecule type" value="Genomic_DNA"/>
</dbReference>
<comment type="caution">
    <text evidence="7">The sequence shown here is derived from an EMBL/GenBank/DDBJ whole genome shotgun (WGS) entry which is preliminary data.</text>
</comment>
<evidence type="ECO:0000256" key="3">
    <source>
        <dbReference type="ARBA" id="ARBA00022989"/>
    </source>
</evidence>
<evidence type="ECO:0000313" key="8">
    <source>
        <dbReference type="Proteomes" id="UP000628840"/>
    </source>
</evidence>
<feature type="transmembrane region" description="Helical" evidence="5">
    <location>
        <begin position="223"/>
        <end position="243"/>
    </location>
</feature>
<evidence type="ECO:0000256" key="2">
    <source>
        <dbReference type="ARBA" id="ARBA00022692"/>
    </source>
</evidence>
<feature type="transmembrane region" description="Helical" evidence="5">
    <location>
        <begin position="185"/>
        <end position="203"/>
    </location>
</feature>
<dbReference type="PANTHER" id="PTHR43759">
    <property type="entry name" value="TREHALOSE TRANSPORT SYSTEM PERMEASE PROTEIN SUGA"/>
    <property type="match status" value="1"/>
</dbReference>
<protein>
    <submittedName>
        <fullName evidence="7">ABC transporter permease</fullName>
    </submittedName>
</protein>
<keyword evidence="2 5" id="KW-0812">Transmembrane</keyword>
<dbReference type="InterPro" id="IPR000515">
    <property type="entry name" value="MetI-like"/>
</dbReference>
<feature type="transmembrane region" description="Helical" evidence="5">
    <location>
        <begin position="125"/>
        <end position="149"/>
    </location>
</feature>
<comment type="subcellular location">
    <subcellularLocation>
        <location evidence="5">Cell membrane</location>
        <topology evidence="5">Multi-pass membrane protein</topology>
    </subcellularLocation>
    <subcellularLocation>
        <location evidence="1">Membrane</location>
        <topology evidence="1">Multi-pass membrane protein</topology>
    </subcellularLocation>
</comment>
<sequence>MSYGSENATGTTTSSVGSRLRELWNDYLPVWLSAPMVLVMLLITVFPGVYDLYLSLVHYKQTNPQQIGEFAGLANFAAVFSDPSTWHSIGVTLTFVGGSLALETALGFTLAALVTNVSNDYAREFYRVAFILPMAVAPVSLATIGRIMLNSQVGVIPYVVATYTPFAAPNFLAEFPLATVIAMDTWHWTPFMFIIFYAGLSSVPEQLLEASRVDGAPLWRRYVHIVIPYMKPVIFVAVLIRLIDLFRTFGTVYSLTQGGPGTATQLVSIQIFQTGFKYVNLGQASALAIAYLVGILVICNVVIRYFGFGGVWD</sequence>
<evidence type="ECO:0000256" key="5">
    <source>
        <dbReference type="RuleBase" id="RU363032"/>
    </source>
</evidence>
<dbReference type="AlphaFoldDB" id="A0A830FE74"/>
<feature type="transmembrane region" description="Helical" evidence="5">
    <location>
        <begin position="28"/>
        <end position="50"/>
    </location>
</feature>
<evidence type="ECO:0000256" key="4">
    <source>
        <dbReference type="ARBA" id="ARBA00023136"/>
    </source>
</evidence>
<dbReference type="OrthoDB" id="45815at2157"/>
<gene>
    <name evidence="7" type="ORF">GCM10009037_30220</name>
</gene>
<name>A0A830FE74_9EURY</name>
<dbReference type="SUPFAM" id="SSF161098">
    <property type="entry name" value="MetI-like"/>
    <property type="match status" value="1"/>
</dbReference>